<evidence type="ECO:0000313" key="3">
    <source>
        <dbReference type="Proteomes" id="UP000460549"/>
    </source>
</evidence>
<keyword evidence="1" id="KW-0732">Signal</keyword>
<comment type="caution">
    <text evidence="2">The sequence shown here is derived from an EMBL/GenBank/DDBJ whole genome shotgun (WGS) entry which is preliminary data.</text>
</comment>
<proteinExistence type="predicted"/>
<dbReference type="PROSITE" id="PS51257">
    <property type="entry name" value="PROKAR_LIPOPROTEIN"/>
    <property type="match status" value="1"/>
</dbReference>
<dbReference type="RefSeq" id="WP_154424472.1">
    <property type="nucleotide sequence ID" value="NZ_VUNN01000002.1"/>
</dbReference>
<protein>
    <recommendedName>
        <fullName evidence="4">Lipoprotein</fullName>
    </recommendedName>
</protein>
<feature type="signal peptide" evidence="1">
    <location>
        <begin position="1"/>
        <end position="18"/>
    </location>
</feature>
<gene>
    <name evidence="2" type="ORF">FYJ80_02100</name>
</gene>
<name>A0A7X2PBY7_9SPIO</name>
<dbReference type="EMBL" id="VUNN01000002">
    <property type="protein sequence ID" value="MSU05575.1"/>
    <property type="molecule type" value="Genomic_DNA"/>
</dbReference>
<keyword evidence="3" id="KW-1185">Reference proteome</keyword>
<reference evidence="2 3" key="1">
    <citation type="submission" date="2019-08" db="EMBL/GenBank/DDBJ databases">
        <title>In-depth cultivation of the pig gut microbiome towards novel bacterial diversity and tailored functional studies.</title>
        <authorList>
            <person name="Wylensek D."/>
            <person name="Hitch T.C.A."/>
            <person name="Clavel T."/>
        </authorList>
    </citation>
    <scope>NUCLEOTIDE SEQUENCE [LARGE SCALE GENOMIC DNA]</scope>
    <source>
        <strain evidence="2 3">NM-380-WT-3C1</strain>
    </source>
</reference>
<accession>A0A7X2PBY7</accession>
<evidence type="ECO:0008006" key="4">
    <source>
        <dbReference type="Google" id="ProtNLM"/>
    </source>
</evidence>
<evidence type="ECO:0000313" key="2">
    <source>
        <dbReference type="EMBL" id="MSU05575.1"/>
    </source>
</evidence>
<dbReference type="Proteomes" id="UP000460549">
    <property type="component" value="Unassembled WGS sequence"/>
</dbReference>
<sequence length="132" mass="14689">MKKLLIIILTIVSLVALASCNIPIPEPPVPDEIKDVLEQEPAINQIDKVLDKIFIADGSPVALEGYPVISFKILKDISYNYTLEVQDEGNRHSISITIENNKYYCGDFELKIKEELDTINITIGGKVYGPAE</sequence>
<organism evidence="2 3">
    <name type="scientific">Bullifex porci</name>
    <dbReference type="NCBI Taxonomy" id="2606638"/>
    <lineage>
        <taxon>Bacteria</taxon>
        <taxon>Pseudomonadati</taxon>
        <taxon>Spirochaetota</taxon>
        <taxon>Spirochaetia</taxon>
        <taxon>Spirochaetales</taxon>
        <taxon>Spirochaetaceae</taxon>
        <taxon>Bullifex</taxon>
    </lineage>
</organism>
<dbReference type="AlphaFoldDB" id="A0A7X2PBY7"/>
<evidence type="ECO:0000256" key="1">
    <source>
        <dbReference type="SAM" id="SignalP"/>
    </source>
</evidence>
<feature type="chain" id="PRO_5031077912" description="Lipoprotein" evidence="1">
    <location>
        <begin position="19"/>
        <end position="132"/>
    </location>
</feature>